<accession>A0ACC2QX02</accession>
<proteinExistence type="predicted"/>
<name>A0ACC2QX02_9NEOP</name>
<comment type="caution">
    <text evidence="1">The sequence shown here is derived from an EMBL/GenBank/DDBJ whole genome shotgun (WGS) entry which is preliminary data.</text>
</comment>
<sequence length="321" mass="36081">MLRIILHFSLSCLLIATDVVRCNPDYFFNFDAGGWLKLHTTPQPWEEAFVRCHDEGALMASPLNKGLASALHFQLTQLPANSQIFLGIHDFYSKGDFVSVEGVPVSDMGIKWAQGNGAGTGDCLTMSVDGRAHYSSCKDPLPFVCYRKLDNQTMNECGTFDNGYQLNQHTGSCYKVHQEKVSWTRAYKTCASEGGYLVILNDAEEARIITAMFPRLDKSDQWERFYVGLGAWGNDRVWTTIHGEKIENVFNKWNPGQPDNYEGIQNRGALIWNGNLDDVSVAGVRLMFVCEKSPKSKRFADLPTCSEKIIRLCSNCDESQF</sequence>
<dbReference type="EMBL" id="CM056785">
    <property type="protein sequence ID" value="KAJ8727836.1"/>
    <property type="molecule type" value="Genomic_DNA"/>
</dbReference>
<reference evidence="1" key="1">
    <citation type="submission" date="2023-03" db="EMBL/GenBank/DDBJ databases">
        <title>Chromosome-level genomes of two armyworms, Mythimna separata and Mythimna loreyi, provide insights into the biosynthesis and reception of sex pheromones.</title>
        <authorList>
            <person name="Zhao H."/>
        </authorList>
    </citation>
    <scope>NUCLEOTIDE SEQUENCE</scope>
    <source>
        <strain evidence="1">BeijingLab</strain>
    </source>
</reference>
<protein>
    <submittedName>
        <fullName evidence="1">Uncharacterized protein</fullName>
    </submittedName>
</protein>
<gene>
    <name evidence="1" type="ORF">PYW08_016221</name>
</gene>
<evidence type="ECO:0000313" key="1">
    <source>
        <dbReference type="EMBL" id="KAJ8727836.1"/>
    </source>
</evidence>
<dbReference type="Proteomes" id="UP001231649">
    <property type="component" value="Chromosome 9"/>
</dbReference>
<organism evidence="1 2">
    <name type="scientific">Mythimna loreyi</name>
    <dbReference type="NCBI Taxonomy" id="667449"/>
    <lineage>
        <taxon>Eukaryota</taxon>
        <taxon>Metazoa</taxon>
        <taxon>Ecdysozoa</taxon>
        <taxon>Arthropoda</taxon>
        <taxon>Hexapoda</taxon>
        <taxon>Insecta</taxon>
        <taxon>Pterygota</taxon>
        <taxon>Neoptera</taxon>
        <taxon>Endopterygota</taxon>
        <taxon>Lepidoptera</taxon>
        <taxon>Glossata</taxon>
        <taxon>Ditrysia</taxon>
        <taxon>Noctuoidea</taxon>
        <taxon>Noctuidae</taxon>
        <taxon>Noctuinae</taxon>
        <taxon>Hadenini</taxon>
        <taxon>Mythimna</taxon>
    </lineage>
</organism>
<evidence type="ECO:0000313" key="2">
    <source>
        <dbReference type="Proteomes" id="UP001231649"/>
    </source>
</evidence>
<keyword evidence="2" id="KW-1185">Reference proteome</keyword>